<gene>
    <name evidence="2" type="ORF">EII33_06235</name>
</gene>
<dbReference type="RefSeq" id="WP_125238973.1">
    <property type="nucleotide sequence ID" value="NZ_RQYF01000020.1"/>
</dbReference>
<keyword evidence="3" id="KW-1185">Reference proteome</keyword>
<dbReference type="AlphaFoldDB" id="A0A3P2ACG8"/>
<evidence type="ECO:0000313" key="2">
    <source>
        <dbReference type="EMBL" id="RRD91870.1"/>
    </source>
</evidence>
<proteinExistence type="predicted"/>
<sequence length="467" mass="54228">MAIKSSIHIKPCNTKSSEAHNRRTAEYMRNIGESRIYIVPELSADNEQWINPDFGNSNLQTHYDNIKRMVKEKTGRAMQEKERERKGKNGKIIKVAGCSPIREGVLLIKPDTTLADVKKFGEECQRRWGITPLQIFLHKDEGHWLNGQPDAEDKESFQVGEKWFKPNYHAHIVFGWMNHDTGKSQKLNDNDMMEMQTLASDILFMERGQSKTITDKEHLERNDFIIEKQKAELQRIDETKRHKEQQISLAEQELKLVKSEIRTDKLKSVATDAATAIASGVGSLFGSGKLKELERTNEDLHQEIAERDKGIDTLKIQMQEMQERHGKQIRNLQSIHNQELEAKDSEISRLNTLLEKAFKWFPMLREMLRMEKLCVVIGFTKDMIDCLLTKKEAIQCNGKIYSEEHRRKFEIKNDIFKVERNPTDDGKLVLTINMRPIGEWFKDQFNKLQYSLHKPTGDPKKGKGIKL</sequence>
<evidence type="ECO:0000313" key="3">
    <source>
        <dbReference type="Proteomes" id="UP000279562"/>
    </source>
</evidence>
<organism evidence="2 3">
    <name type="scientific">Prevotella heparinolytica</name>
    <dbReference type="NCBI Taxonomy" id="28113"/>
    <lineage>
        <taxon>Bacteria</taxon>
        <taxon>Pseudomonadati</taxon>
        <taxon>Bacteroidota</taxon>
        <taxon>Bacteroidia</taxon>
        <taxon>Bacteroidales</taxon>
        <taxon>Bacteroidaceae</taxon>
        <taxon>Bacteroides</taxon>
    </lineage>
</organism>
<reference evidence="2 3" key="1">
    <citation type="submission" date="2018-11" db="EMBL/GenBank/DDBJ databases">
        <title>Genomes From Bacteria Associated with the Canine Oral Cavity: a Test Case for Automated Genome-Based Taxonomic Assignment.</title>
        <authorList>
            <person name="Coil D.A."/>
            <person name="Jospin G."/>
            <person name="Darling A.E."/>
            <person name="Wallis C."/>
            <person name="Davis I.J."/>
            <person name="Harris S."/>
            <person name="Eisen J.A."/>
            <person name="Holcombe L.J."/>
            <person name="O'Flynn C."/>
        </authorList>
    </citation>
    <scope>NUCLEOTIDE SEQUENCE [LARGE SCALE GENOMIC DNA]</scope>
    <source>
        <strain evidence="2 3">OH1047_COT-310</strain>
    </source>
</reference>
<protein>
    <submittedName>
        <fullName evidence="2">Mobilization protein</fullName>
    </submittedName>
</protein>
<comment type="caution">
    <text evidence="2">The sequence shown here is derived from an EMBL/GenBank/DDBJ whole genome shotgun (WGS) entry which is preliminary data.</text>
</comment>
<feature type="coiled-coil region" evidence="1">
    <location>
        <begin position="226"/>
        <end position="260"/>
    </location>
</feature>
<dbReference type="EMBL" id="RQYF01000020">
    <property type="protein sequence ID" value="RRD91870.1"/>
    <property type="molecule type" value="Genomic_DNA"/>
</dbReference>
<evidence type="ECO:0000256" key="1">
    <source>
        <dbReference type="SAM" id="Coils"/>
    </source>
</evidence>
<name>A0A3P2ACG8_9BACE</name>
<keyword evidence="1" id="KW-0175">Coiled coil</keyword>
<accession>A0A3P2ACG8</accession>
<dbReference type="Proteomes" id="UP000279562">
    <property type="component" value="Unassembled WGS sequence"/>
</dbReference>